<keyword evidence="6 9" id="KW-0472">Membrane</keyword>
<dbReference type="PANTHER" id="PTHR42643">
    <property type="entry name" value="IONOTROPIC RECEPTOR 20A-RELATED"/>
    <property type="match status" value="1"/>
</dbReference>
<gene>
    <name evidence="12" type="ORF">WA026_013613</name>
</gene>
<evidence type="ECO:0000256" key="6">
    <source>
        <dbReference type="ARBA" id="ARBA00023136"/>
    </source>
</evidence>
<dbReference type="EMBL" id="JARQZJ010000127">
    <property type="protein sequence ID" value="KAK9891306.1"/>
    <property type="molecule type" value="Genomic_DNA"/>
</dbReference>
<dbReference type="AlphaFoldDB" id="A0AAW1VDU3"/>
<dbReference type="Gene3D" id="3.40.190.10">
    <property type="entry name" value="Periplasmic binding protein-like II"/>
    <property type="match status" value="1"/>
</dbReference>
<dbReference type="InterPro" id="IPR001320">
    <property type="entry name" value="Iontro_rcpt_C"/>
</dbReference>
<dbReference type="GO" id="GO:0050906">
    <property type="term" value="P:detection of stimulus involved in sensory perception"/>
    <property type="evidence" value="ECO:0007669"/>
    <property type="project" value="UniProtKB-ARBA"/>
</dbReference>
<keyword evidence="4 9" id="KW-0812">Transmembrane</keyword>
<comment type="similarity">
    <text evidence="2">Belongs to the glutamate-gated ion channel (TC 1.A.10.1) family.</text>
</comment>
<feature type="domain" description="Ionotropic glutamate receptor C-terminal" evidence="11">
    <location>
        <begin position="313"/>
        <end position="560"/>
    </location>
</feature>
<accession>A0AAW1VDU3</accession>
<proteinExistence type="inferred from homology"/>
<protein>
    <recommendedName>
        <fullName evidence="11">Ionotropic glutamate receptor C-terminal domain-containing protein</fullName>
    </recommendedName>
</protein>
<evidence type="ECO:0000256" key="8">
    <source>
        <dbReference type="ARBA" id="ARBA00023180"/>
    </source>
</evidence>
<evidence type="ECO:0000256" key="1">
    <source>
        <dbReference type="ARBA" id="ARBA00004651"/>
    </source>
</evidence>
<evidence type="ECO:0000256" key="10">
    <source>
        <dbReference type="SAM" id="SignalP"/>
    </source>
</evidence>
<evidence type="ECO:0000256" key="7">
    <source>
        <dbReference type="ARBA" id="ARBA00023170"/>
    </source>
</evidence>
<keyword evidence="8" id="KW-0325">Glycoprotein</keyword>
<feature type="signal peptide" evidence="10">
    <location>
        <begin position="1"/>
        <end position="17"/>
    </location>
</feature>
<evidence type="ECO:0000313" key="13">
    <source>
        <dbReference type="Proteomes" id="UP001431783"/>
    </source>
</evidence>
<keyword evidence="3" id="KW-1003">Cell membrane</keyword>
<dbReference type="SUPFAM" id="SSF53850">
    <property type="entry name" value="Periplasmic binding protein-like II"/>
    <property type="match status" value="1"/>
</dbReference>
<keyword evidence="5 9" id="KW-1133">Transmembrane helix</keyword>
<dbReference type="GO" id="GO:0005886">
    <property type="term" value="C:plasma membrane"/>
    <property type="evidence" value="ECO:0007669"/>
    <property type="project" value="UniProtKB-SubCell"/>
</dbReference>
<keyword evidence="7" id="KW-0675">Receptor</keyword>
<organism evidence="12 13">
    <name type="scientific">Henosepilachna vigintioctopunctata</name>
    <dbReference type="NCBI Taxonomy" id="420089"/>
    <lineage>
        <taxon>Eukaryota</taxon>
        <taxon>Metazoa</taxon>
        <taxon>Ecdysozoa</taxon>
        <taxon>Arthropoda</taxon>
        <taxon>Hexapoda</taxon>
        <taxon>Insecta</taxon>
        <taxon>Pterygota</taxon>
        <taxon>Neoptera</taxon>
        <taxon>Endopterygota</taxon>
        <taxon>Coleoptera</taxon>
        <taxon>Polyphaga</taxon>
        <taxon>Cucujiformia</taxon>
        <taxon>Coccinelloidea</taxon>
        <taxon>Coccinellidae</taxon>
        <taxon>Epilachninae</taxon>
        <taxon>Epilachnini</taxon>
        <taxon>Henosepilachna</taxon>
    </lineage>
</organism>
<evidence type="ECO:0000313" key="12">
    <source>
        <dbReference type="EMBL" id="KAK9891306.1"/>
    </source>
</evidence>
<evidence type="ECO:0000256" key="9">
    <source>
        <dbReference type="SAM" id="Phobius"/>
    </source>
</evidence>
<feature type="transmembrane region" description="Helical" evidence="9">
    <location>
        <begin position="371"/>
        <end position="397"/>
    </location>
</feature>
<keyword evidence="10" id="KW-0732">Signal</keyword>
<evidence type="ECO:0000259" key="11">
    <source>
        <dbReference type="Pfam" id="PF00060"/>
    </source>
</evidence>
<dbReference type="Pfam" id="PF00060">
    <property type="entry name" value="Lig_chan"/>
    <property type="match status" value="1"/>
</dbReference>
<dbReference type="GO" id="GO:0015276">
    <property type="term" value="F:ligand-gated monoatomic ion channel activity"/>
    <property type="evidence" value="ECO:0007669"/>
    <property type="project" value="InterPro"/>
</dbReference>
<dbReference type="Proteomes" id="UP001431783">
    <property type="component" value="Unassembled WGS sequence"/>
</dbReference>
<evidence type="ECO:0000256" key="3">
    <source>
        <dbReference type="ARBA" id="ARBA00022475"/>
    </source>
</evidence>
<name>A0AAW1VDU3_9CUCU</name>
<feature type="transmembrane region" description="Helical" evidence="9">
    <location>
        <begin position="302"/>
        <end position="331"/>
    </location>
</feature>
<keyword evidence="13" id="KW-1185">Reference proteome</keyword>
<dbReference type="PANTHER" id="PTHR42643:SF39">
    <property type="entry name" value="IONOTROPIC RECEPTOR 56A-RELATED"/>
    <property type="match status" value="1"/>
</dbReference>
<feature type="chain" id="PRO_5043396651" description="Ionotropic glutamate receptor C-terminal domain-containing protein" evidence="10">
    <location>
        <begin position="18"/>
        <end position="577"/>
    </location>
</feature>
<evidence type="ECO:0000256" key="5">
    <source>
        <dbReference type="ARBA" id="ARBA00022989"/>
    </source>
</evidence>
<evidence type="ECO:0000256" key="4">
    <source>
        <dbReference type="ARBA" id="ARBA00022692"/>
    </source>
</evidence>
<evidence type="ECO:0000256" key="2">
    <source>
        <dbReference type="ARBA" id="ARBA00008685"/>
    </source>
</evidence>
<comment type="caution">
    <text evidence="12">The sequence shown here is derived from an EMBL/GenBank/DDBJ whole genome shotgun (WGS) entry which is preliminary data.</text>
</comment>
<reference evidence="12 13" key="1">
    <citation type="submission" date="2023-03" db="EMBL/GenBank/DDBJ databases">
        <title>Genome insight into feeding habits of ladybird beetles.</title>
        <authorList>
            <person name="Li H.-S."/>
            <person name="Huang Y.-H."/>
            <person name="Pang H."/>
        </authorList>
    </citation>
    <scope>NUCLEOTIDE SEQUENCE [LARGE SCALE GENOMIC DNA]</scope>
    <source>
        <strain evidence="12">SYSU_2023b</strain>
        <tissue evidence="12">Whole body</tissue>
    </source>
</reference>
<sequence>MPYKLLLLLIYCSIVHGSPLRLVMDEDLNKTIGSLDFLLHVAWNITSRDSTCYFVDTDEYTENRAIERFLENTDYPYILCKTGDELTTLQEFPPFPNCIFFFCKNILEAEKKLKYFLNSYYTKAGCATSIILFEGDTEQIEPFVRRVWKMKLTKFVVSFLGDMNKLFTYDGLKDRVINITEINFIKQNLGSNKLMNLHRQEIRIAVFSYPPKTYKYSNQSWHIEDEEFWQTILKDSNASYQFIETEPYSMQNAIHIVSEGKADCCVKLTFMTDLLKNLLMIAPYAIENLVVLVPKSPRIPQYLYIFMSLRSVVWTCIIISLISIRIMIFFMNHLPYFDRKRHTTSECLDLLGILVSKPLKNYEKYRKLQKFLLLIWQVMGFILCGAFQCALLSSLLVAKYENQIDTLEELRQSNLSIYVSDEFNTFVENHVPQLKDQYLQYSPRDINYLLNHRFHNQTIVMPDYDANYILHYLNKRNRDNEYRVMKEPLLPGFSTYFFTRGSPLVPLFNEILLRRYQYGLYRGRQNIAFKPLIWSRTQENCTPLTLKHLQGSFYVLATGLGLSLAVFCLEISTKSLI</sequence>
<dbReference type="InterPro" id="IPR052192">
    <property type="entry name" value="Insect_Ionotropic_Sensory_Rcpt"/>
</dbReference>
<comment type="subcellular location">
    <subcellularLocation>
        <location evidence="1">Cell membrane</location>
        <topology evidence="1">Multi-pass membrane protein</topology>
    </subcellularLocation>
</comment>